<comment type="caution">
    <text evidence="2">The sequence shown here is derived from an EMBL/GenBank/DDBJ whole genome shotgun (WGS) entry which is preliminary data.</text>
</comment>
<dbReference type="EMBL" id="JBBPBN010000011">
    <property type="protein sequence ID" value="KAK9028922.1"/>
    <property type="molecule type" value="Genomic_DNA"/>
</dbReference>
<reference evidence="2 3" key="1">
    <citation type="journal article" date="2024" name="G3 (Bethesda)">
        <title>Genome assembly of Hibiscus sabdariffa L. provides insights into metabolisms of medicinal natural products.</title>
        <authorList>
            <person name="Kim T."/>
        </authorList>
    </citation>
    <scope>NUCLEOTIDE SEQUENCE [LARGE SCALE GENOMIC DNA]</scope>
    <source>
        <strain evidence="2">TK-2024</strain>
        <tissue evidence="2">Old leaves</tissue>
    </source>
</reference>
<name>A0ABR2SUT9_9ROSI</name>
<protein>
    <submittedName>
        <fullName evidence="2">Uncharacterized protein</fullName>
    </submittedName>
</protein>
<dbReference type="PANTHER" id="PTHR34562:SF8">
    <property type="entry name" value="WPP DOMAIN-INTERACTING PROTEIN 1"/>
    <property type="match status" value="1"/>
</dbReference>
<dbReference type="PANTHER" id="PTHR34562">
    <property type="entry name" value="WPP DOMAIN-INTERACTING PROTEIN 2"/>
    <property type="match status" value="1"/>
</dbReference>
<evidence type="ECO:0000313" key="3">
    <source>
        <dbReference type="Proteomes" id="UP001396334"/>
    </source>
</evidence>
<sequence length="106" mass="11348">MDLGSAALGFMMHSPNSDSIFAVRVAFASTTDYKNSEDWSSKSSTAASTPKVRYDIPARKGIAGSSKKARGVRVKIEKENSDPSIESDPKSSNFIFTQGPVSVISN</sequence>
<dbReference type="Proteomes" id="UP001396334">
    <property type="component" value="Unassembled WGS sequence"/>
</dbReference>
<dbReference type="InterPro" id="IPR044696">
    <property type="entry name" value="WIP1/2/3"/>
</dbReference>
<evidence type="ECO:0000313" key="2">
    <source>
        <dbReference type="EMBL" id="KAK9028922.1"/>
    </source>
</evidence>
<keyword evidence="3" id="KW-1185">Reference proteome</keyword>
<feature type="compositionally biased region" description="Low complexity" evidence="1">
    <location>
        <begin position="41"/>
        <end position="51"/>
    </location>
</feature>
<proteinExistence type="predicted"/>
<feature type="region of interest" description="Disordered" evidence="1">
    <location>
        <begin position="58"/>
        <end position="93"/>
    </location>
</feature>
<gene>
    <name evidence="2" type="ORF">V6N11_026057</name>
</gene>
<evidence type="ECO:0000256" key="1">
    <source>
        <dbReference type="SAM" id="MobiDB-lite"/>
    </source>
</evidence>
<accession>A0ABR2SUT9</accession>
<organism evidence="2 3">
    <name type="scientific">Hibiscus sabdariffa</name>
    <name type="common">roselle</name>
    <dbReference type="NCBI Taxonomy" id="183260"/>
    <lineage>
        <taxon>Eukaryota</taxon>
        <taxon>Viridiplantae</taxon>
        <taxon>Streptophyta</taxon>
        <taxon>Embryophyta</taxon>
        <taxon>Tracheophyta</taxon>
        <taxon>Spermatophyta</taxon>
        <taxon>Magnoliopsida</taxon>
        <taxon>eudicotyledons</taxon>
        <taxon>Gunneridae</taxon>
        <taxon>Pentapetalae</taxon>
        <taxon>rosids</taxon>
        <taxon>malvids</taxon>
        <taxon>Malvales</taxon>
        <taxon>Malvaceae</taxon>
        <taxon>Malvoideae</taxon>
        <taxon>Hibiscus</taxon>
    </lineage>
</organism>
<feature type="region of interest" description="Disordered" evidence="1">
    <location>
        <begin position="32"/>
        <end position="51"/>
    </location>
</feature>